<dbReference type="EMBL" id="CP095045">
    <property type="protein sequence ID" value="UOQ55737.1"/>
    <property type="molecule type" value="Genomic_DNA"/>
</dbReference>
<dbReference type="RefSeq" id="WP_244725744.1">
    <property type="nucleotide sequence ID" value="NZ_CP095045.1"/>
</dbReference>
<dbReference type="InterPro" id="IPR002575">
    <property type="entry name" value="Aminoglycoside_PTrfase"/>
</dbReference>
<dbReference type="Proteomes" id="UP000831786">
    <property type="component" value="Chromosome"/>
</dbReference>
<dbReference type="Gene3D" id="3.90.1200.10">
    <property type="match status" value="1"/>
</dbReference>
<evidence type="ECO:0000313" key="3">
    <source>
        <dbReference type="Proteomes" id="UP000831786"/>
    </source>
</evidence>
<organism evidence="2 3">
    <name type="scientific">Leucobacter allii</name>
    <dbReference type="NCBI Taxonomy" id="2932247"/>
    <lineage>
        <taxon>Bacteria</taxon>
        <taxon>Bacillati</taxon>
        <taxon>Actinomycetota</taxon>
        <taxon>Actinomycetes</taxon>
        <taxon>Micrococcales</taxon>
        <taxon>Microbacteriaceae</taxon>
        <taxon>Leucobacter</taxon>
    </lineage>
</organism>
<keyword evidence="3" id="KW-1185">Reference proteome</keyword>
<protein>
    <submittedName>
        <fullName evidence="2">Phosphotransferase</fullName>
    </submittedName>
</protein>
<accession>A0ABY4FIB0</accession>
<evidence type="ECO:0000259" key="1">
    <source>
        <dbReference type="Pfam" id="PF01636"/>
    </source>
</evidence>
<feature type="domain" description="Aminoglycoside phosphotransferase" evidence="1">
    <location>
        <begin position="123"/>
        <end position="304"/>
    </location>
</feature>
<dbReference type="SUPFAM" id="SSF56112">
    <property type="entry name" value="Protein kinase-like (PK-like)"/>
    <property type="match status" value="1"/>
</dbReference>
<sequence>MEAAHVAHDRRLLAEALGVDEGSLALRSREPLGRGGVAGFDCASAGEAPLRYYVDTSRLPVVRETGLVLGDVGAPDARVWLHPADPHLPALAPVAFDSAAGALLTRFGIDGASAPEIAAYRPGRRAVLRVPGAQRNVWVKVLRPSRVQRVVAAHTACADGGVPVPELIGWSPDGVILMEEARGVPATAAEWEPAALLDAVDELRADLAGIPALGAAQGVIERLPWYASGLSEVSAAAPVIALAEAAVAEAKRVAGMRPVGVVHGDLHFGQLFLSADGAGILGVVDVDGLGAGDPAEDAGAFLAHAAVSAMLTPPARRPGVWELVRLGAARWGDDPMVRACFAVHMLGHAIAAHDRGASGIVRAVLAAARIALARVEGTARTGAEGAATAGRPA</sequence>
<dbReference type="InterPro" id="IPR011009">
    <property type="entry name" value="Kinase-like_dom_sf"/>
</dbReference>
<gene>
    <name evidence="2" type="ORF">MUN78_08390</name>
</gene>
<dbReference type="Pfam" id="PF01636">
    <property type="entry name" value="APH"/>
    <property type="match status" value="1"/>
</dbReference>
<reference evidence="2 3" key="1">
    <citation type="submission" date="2022-04" db="EMBL/GenBank/DDBJ databases">
        <title>Leucobacter sp. isolated from rhizosphere of garlic.</title>
        <authorList>
            <person name="Won M."/>
            <person name="Lee C.-M."/>
            <person name="Woen H.-Y."/>
            <person name="Kwon S.-W."/>
        </authorList>
    </citation>
    <scope>NUCLEOTIDE SEQUENCE [LARGE SCALE GENOMIC DNA]</scope>
    <source>
        <strain evidence="2 3">H21R-40</strain>
    </source>
</reference>
<proteinExistence type="predicted"/>
<name>A0ABY4FIB0_9MICO</name>
<evidence type="ECO:0000313" key="2">
    <source>
        <dbReference type="EMBL" id="UOQ55737.1"/>
    </source>
</evidence>